<evidence type="ECO:0000256" key="10">
    <source>
        <dbReference type="ARBA" id="ARBA00023288"/>
    </source>
</evidence>
<dbReference type="OrthoDB" id="5353389at2"/>
<name>A0A1X9SZB0_9BACT</name>
<sequence>MSKIAILALTSLLFISCSAKPYIADRDDDIGFAGTPSPYLIDPISLQSTPFMQSNSDINSSNMNMDFNNTNEPLFLNSNTQIIPPKPSLNTAPPFITAAPAFNGVGTPSAPLAIINPHGSALTVWALAEGNWIWGYTLDNSREFGDARVWQIINLGDDIVLIKNLLTNTCINDEGRGITHRSCNRNNRNQQWQLLAMDNGAAQLRSTSSRNCIKSEFGSITDNNRFFSITMEGCSPSLTIGQQWIFIPEPTQTSPLLGDR</sequence>
<evidence type="ECO:0000256" key="8">
    <source>
        <dbReference type="ARBA" id="ARBA00023139"/>
    </source>
</evidence>
<keyword evidence="3" id="KW-0800">Toxin</keyword>
<keyword evidence="4 11" id="KW-0732">Signal</keyword>
<proteinExistence type="predicted"/>
<dbReference type="GO" id="GO:0030246">
    <property type="term" value="F:carbohydrate binding"/>
    <property type="evidence" value="ECO:0007669"/>
    <property type="project" value="UniProtKB-KW"/>
</dbReference>
<dbReference type="Gene3D" id="2.80.10.50">
    <property type="match status" value="1"/>
</dbReference>
<dbReference type="PROSITE" id="PS50231">
    <property type="entry name" value="RICIN_B_LECTIN"/>
    <property type="match status" value="1"/>
</dbReference>
<dbReference type="AlphaFoldDB" id="A0A1X9SZB0"/>
<dbReference type="SUPFAM" id="SSF50370">
    <property type="entry name" value="Ricin B-like lectins"/>
    <property type="match status" value="1"/>
</dbReference>
<dbReference type="InterPro" id="IPR035992">
    <property type="entry name" value="Ricin_B-like_lectins"/>
</dbReference>
<evidence type="ECO:0000256" key="4">
    <source>
        <dbReference type="ARBA" id="ARBA00022729"/>
    </source>
</evidence>
<gene>
    <name evidence="12" type="primary">cdtA1</name>
    <name evidence="12" type="ORF">CVIC8964_0195</name>
</gene>
<keyword evidence="9" id="KW-0998">Cell outer membrane</keyword>
<evidence type="ECO:0000313" key="13">
    <source>
        <dbReference type="Proteomes" id="UP000194265"/>
    </source>
</evidence>
<dbReference type="PRINTS" id="PR01387">
    <property type="entry name" value="CDTOXINA"/>
</dbReference>
<evidence type="ECO:0000256" key="7">
    <source>
        <dbReference type="ARBA" id="ARBA00023136"/>
    </source>
</evidence>
<keyword evidence="10" id="KW-0449">Lipoprotein</keyword>
<evidence type="ECO:0000256" key="2">
    <source>
        <dbReference type="ARBA" id="ARBA00016112"/>
    </source>
</evidence>
<dbReference type="Proteomes" id="UP000194265">
    <property type="component" value="Chromosome"/>
</dbReference>
<keyword evidence="5" id="KW-0430">Lectin</keyword>
<dbReference type="InterPro" id="IPR003558">
    <property type="entry name" value="CDtoxinA/C"/>
</dbReference>
<evidence type="ECO:0000256" key="6">
    <source>
        <dbReference type="ARBA" id="ARBA00023026"/>
    </source>
</evidence>
<evidence type="ECO:0000256" key="5">
    <source>
        <dbReference type="ARBA" id="ARBA00022734"/>
    </source>
</evidence>
<keyword evidence="7" id="KW-0472">Membrane</keyword>
<dbReference type="Pfam" id="PF03498">
    <property type="entry name" value="CDtoxinA"/>
    <property type="match status" value="1"/>
</dbReference>
<keyword evidence="8" id="KW-0564">Palmitate</keyword>
<accession>A0A1X9SZB0</accession>
<dbReference type="RefSeq" id="WP_086333332.1">
    <property type="nucleotide sequence ID" value="NZ_CP018791.1"/>
</dbReference>
<feature type="chain" id="PRO_5011965308" description="Cytolethal distending toxin subunit A" evidence="11">
    <location>
        <begin position="20"/>
        <end position="260"/>
    </location>
</feature>
<dbReference type="STRING" id="1660074.CVIC8964_0195"/>
<evidence type="ECO:0000256" key="9">
    <source>
        <dbReference type="ARBA" id="ARBA00023237"/>
    </source>
</evidence>
<evidence type="ECO:0000256" key="3">
    <source>
        <dbReference type="ARBA" id="ARBA00022656"/>
    </source>
</evidence>
<dbReference type="InterPro" id="IPR015957">
    <property type="entry name" value="CDtoxinA"/>
</dbReference>
<protein>
    <recommendedName>
        <fullName evidence="2">Cytolethal distending toxin subunit A</fullName>
    </recommendedName>
</protein>
<evidence type="ECO:0000256" key="11">
    <source>
        <dbReference type="SAM" id="SignalP"/>
    </source>
</evidence>
<reference evidence="12 13" key="1">
    <citation type="journal article" date="2017" name="Genome Biol. Evol.">
        <title>Comparative Genomic Analysis Identifies a Campylobacter Clade Deficient in Selenium Metabolism.</title>
        <authorList>
            <person name="Miller W.G."/>
            <person name="Yee E."/>
            <person name="Lopes B.S."/>
            <person name="Chapman M.H."/>
            <person name="Huynh S."/>
            <person name="Bono J.L."/>
            <person name="Parker C.T."/>
            <person name="Strachan N.J.C."/>
            <person name="Forbes K.J."/>
        </authorList>
    </citation>
    <scope>NUCLEOTIDE SEQUENCE [LARGE SCALE GENOMIC DNA]</scope>
    <source>
        <strain evidence="12 13">RM8964</strain>
    </source>
</reference>
<dbReference type="CDD" id="cd23414">
    <property type="entry name" value="beta-trefoil_Ricin_CdtA"/>
    <property type="match status" value="1"/>
</dbReference>
<evidence type="ECO:0000256" key="1">
    <source>
        <dbReference type="ARBA" id="ARBA00004459"/>
    </source>
</evidence>
<comment type="subcellular location">
    <subcellularLocation>
        <location evidence="1">Cell outer membrane</location>
        <topology evidence="1">Lipid-anchor</topology>
    </subcellularLocation>
</comment>
<organism evidence="12 13">
    <name type="scientific">Campylobacter vicugnae</name>
    <dbReference type="NCBI Taxonomy" id="1660076"/>
    <lineage>
        <taxon>Bacteria</taxon>
        <taxon>Pseudomonadati</taxon>
        <taxon>Campylobacterota</taxon>
        <taxon>Epsilonproteobacteria</taxon>
        <taxon>Campylobacterales</taxon>
        <taxon>Campylobacteraceae</taxon>
        <taxon>Campylobacter</taxon>
    </lineage>
</organism>
<keyword evidence="6" id="KW-0843">Virulence</keyword>
<dbReference type="GO" id="GO:0009279">
    <property type="term" value="C:cell outer membrane"/>
    <property type="evidence" value="ECO:0007669"/>
    <property type="project" value="UniProtKB-SubCell"/>
</dbReference>
<dbReference type="EMBL" id="CP018791">
    <property type="protein sequence ID" value="ARR01632.1"/>
    <property type="molecule type" value="Genomic_DNA"/>
</dbReference>
<evidence type="ECO:0000313" key="12">
    <source>
        <dbReference type="EMBL" id="ARR01632.1"/>
    </source>
</evidence>
<dbReference type="PROSITE" id="PS51257">
    <property type="entry name" value="PROKAR_LIPOPROTEIN"/>
    <property type="match status" value="1"/>
</dbReference>
<dbReference type="GO" id="GO:0090729">
    <property type="term" value="F:toxin activity"/>
    <property type="evidence" value="ECO:0007669"/>
    <property type="project" value="UniProtKB-KW"/>
</dbReference>
<feature type="signal peptide" evidence="11">
    <location>
        <begin position="1"/>
        <end position="19"/>
    </location>
</feature>